<accession>A0A075HXB7</accession>
<keyword evidence="1" id="KW-0472">Membrane</keyword>
<evidence type="ECO:0000313" key="2">
    <source>
        <dbReference type="EMBL" id="AIF20324.1"/>
    </source>
</evidence>
<keyword evidence="1" id="KW-1133">Transmembrane helix</keyword>
<name>A0A075HXB7_9ARCH</name>
<keyword evidence="1" id="KW-0812">Transmembrane</keyword>
<protein>
    <submittedName>
        <fullName evidence="2">Uncharacterized protein</fullName>
    </submittedName>
</protein>
<evidence type="ECO:0000256" key="1">
    <source>
        <dbReference type="SAM" id="Phobius"/>
    </source>
</evidence>
<feature type="transmembrane region" description="Helical" evidence="1">
    <location>
        <begin position="20"/>
        <end position="39"/>
    </location>
</feature>
<reference evidence="2" key="1">
    <citation type="journal article" date="2014" name="Genome Biol. Evol.">
        <title>Pangenome evidence for extensive interdomain horizontal transfer affecting lineage core and shell genes in uncultured planktonic thaumarchaeota and euryarchaeota.</title>
        <authorList>
            <person name="Deschamps P."/>
            <person name="Zivanovic Y."/>
            <person name="Moreira D."/>
            <person name="Rodriguez-Valera F."/>
            <person name="Lopez-Garcia P."/>
        </authorList>
    </citation>
    <scope>NUCLEOTIDE SEQUENCE</scope>
</reference>
<sequence length="167" mass="19710">MKQSFFFRLWFYFRNGWGTYFAFIFAAINTLTVTYFLAIEEYPFLHDLFPTFVHYIIIISSIGIPILIGVGYVHFKRSLAYSAEADIVTEAHPYNFRILPGWNTEVVFPLYLTLSEMMIKWTKDEKLNDVDIEKLQVLQDKIQKLLRGEMVGEPRKKIDTTYTRKGK</sequence>
<dbReference type="AlphaFoldDB" id="A0A075HXB7"/>
<feature type="transmembrane region" description="Helical" evidence="1">
    <location>
        <begin position="51"/>
        <end position="73"/>
    </location>
</feature>
<proteinExistence type="predicted"/>
<dbReference type="EMBL" id="KF901161">
    <property type="protein sequence ID" value="AIF20324.1"/>
    <property type="molecule type" value="Genomic_DNA"/>
</dbReference>
<organism evidence="2">
    <name type="scientific">uncultured marine thaumarchaeote KM3_89_C12</name>
    <dbReference type="NCBI Taxonomy" id="1456339"/>
    <lineage>
        <taxon>Archaea</taxon>
        <taxon>Nitrososphaerota</taxon>
        <taxon>environmental samples</taxon>
    </lineage>
</organism>